<keyword evidence="6" id="KW-0560">Oxidoreductase</keyword>
<keyword evidence="2" id="KW-0004">4Fe-4S</keyword>
<evidence type="ECO:0000256" key="6">
    <source>
        <dbReference type="ARBA" id="ARBA00023002"/>
    </source>
</evidence>
<dbReference type="InterPro" id="IPR006963">
    <property type="entry name" value="Mopterin_OxRdtase_4Fe-4S_dom"/>
</dbReference>
<organism evidence="10 11">
    <name type="scientific">Leptospira fainei serovar Hurstbridge str. BUT 6</name>
    <dbReference type="NCBI Taxonomy" id="1193011"/>
    <lineage>
        <taxon>Bacteria</taxon>
        <taxon>Pseudomonadati</taxon>
        <taxon>Spirochaetota</taxon>
        <taxon>Spirochaetia</taxon>
        <taxon>Leptospirales</taxon>
        <taxon>Leptospiraceae</taxon>
        <taxon>Leptospira</taxon>
    </lineage>
</organism>
<accession>S3VWE0</accession>
<dbReference type="CDD" id="cd02754">
    <property type="entry name" value="MopB_Nitrate-R-NapA-like"/>
    <property type="match status" value="1"/>
</dbReference>
<dbReference type="SUPFAM" id="SSF51905">
    <property type="entry name" value="FAD/NAD(P)-binding domain"/>
    <property type="match status" value="2"/>
</dbReference>
<dbReference type="PRINTS" id="PR00411">
    <property type="entry name" value="PNDRDTASEI"/>
</dbReference>
<evidence type="ECO:0000256" key="1">
    <source>
        <dbReference type="ARBA" id="ARBA00001974"/>
    </source>
</evidence>
<dbReference type="Pfam" id="PF18267">
    <property type="entry name" value="Rubredoxin_C"/>
    <property type="match status" value="1"/>
</dbReference>
<keyword evidence="3" id="KW-0285">Flavoprotein</keyword>
<gene>
    <name evidence="10" type="ORF">LEP1GSC058_0271</name>
</gene>
<dbReference type="GO" id="GO:0045333">
    <property type="term" value="P:cellular respiration"/>
    <property type="evidence" value="ECO:0007669"/>
    <property type="project" value="UniProtKB-ARBA"/>
</dbReference>
<dbReference type="PANTHER" id="PTHR43105:SF9">
    <property type="entry name" value="NADPH-FE(3+) OXIDOREDUCTASE SUBUNIT ALPHA"/>
    <property type="match status" value="1"/>
</dbReference>
<comment type="cofactor">
    <cofactor evidence="1">
        <name>FAD</name>
        <dbReference type="ChEBI" id="CHEBI:57692"/>
    </cofactor>
</comment>
<dbReference type="Gene3D" id="3.50.50.60">
    <property type="entry name" value="FAD/NAD(P)-binding domain"/>
    <property type="match status" value="2"/>
</dbReference>
<evidence type="ECO:0000313" key="11">
    <source>
        <dbReference type="Proteomes" id="UP000014540"/>
    </source>
</evidence>
<dbReference type="InterPro" id="IPR041575">
    <property type="entry name" value="Rubredoxin_C"/>
</dbReference>
<keyword evidence="7" id="KW-0408">Iron</keyword>
<keyword evidence="4" id="KW-0479">Metal-binding</keyword>
<sequence>MKIKFIKSFYRYKNCSKPFVAENESYQTTCSYCGVGCGIIVQKSGSNEISVKGDPEHPANKGMLCSKGLNLHYTAMDRSDRLLYPMVRRDRNSNLERITWESALSSIAARFRKIIAEHGPDSVGFYVSGQLLTEEYYIINKLTKGFLGTNNIDTNSRLCMSSAVVGYKMALGEDSVPISYDDIELADCFLIAGANPAWCHPILFRRIEARKKSDPSVKTIVVDPRKTESSEDADLHLQIRPGSDISLFHAIARVLIENEWIDHQFILKHTEGFEELKSKVFESTLDDAAEDCGIPPEQIIEAARLIARSRGFLSLWAMGLNQSVIGVNKNLALLNLSLITGKIGKPGSGPFSLTGQPNAMGGREVGGLCNLLPAHRNLNDPEHRREVADFWGVSDIQSKPGFSATEMFENLRNGKMKAIWIVCTNPTVSMPDARAVEAGLRAAELVIVQDISKDSGAIPFADFVLPAAGWVEKQGTMTNSDRRITYLPKIMDPPGEAVADTWIIRDFAREMGYTSSFSYESEEDVFLEHSQLTKGTRIDISGLDYSILKSNRSVQWPYPHKDHGGTPRLFTDHIFYRPGGKAKLSDVGIEDSSEKTTPEYPLILTTGRIRDQWHTMTKTGKVRKLKEHRKEPNLEIHPEDARLRNISDGQVVEIKNIRGSVRVKASVTESIKQGVVFLPMHWGRMKGNDESRANNLTSSNYDPFSKQPGFKISAVEVKPYKKVKEKILIIGGGNGSLSFLKHYRALVPDDEITVICKEEHPFYNRILLPDLISGEKNFTQLMGVEPEEIESWNINLFPSTSVLEISREGKKVKDSEGNLHSYNKLIIATGSSPSIPKFVNPDMEGVFSLRAKEDAERIKGFFVRDSHALIVGGGLLGLELAAALRVVGVNVTILVRTDRLMSKQLDKVACDILKEEIEAKGIRIIFNAEISKIVGVPRVDKVKLSDGSILQPDGIVFAVGTSPNLKVINGTDLKIGSGLKVNEYLQTSDPDIYAIGEVAEHESGMYGTVAATDEQAKIAANHIYGYKVNSYTGSLHTNILKIPGLDLISLRLPEVVMENDASEYEEIIFLDRKRKKYKKCIIKGDKLVGAILIGDKNQFSEFKAMIASGMELGEKRESLLGDSRPLKPMEGTLVCSCNGVGSGNIEAEIQKGILTVEGIGVNTGAGTGCGSCRPEISRIIKGKSPVIPPAIEQRL</sequence>
<evidence type="ECO:0000256" key="7">
    <source>
        <dbReference type="ARBA" id="ARBA00023004"/>
    </source>
</evidence>
<evidence type="ECO:0000256" key="3">
    <source>
        <dbReference type="ARBA" id="ARBA00022630"/>
    </source>
</evidence>
<dbReference type="SUPFAM" id="SSF53706">
    <property type="entry name" value="Formate dehydrogenase/DMSO reductase, domains 1-3"/>
    <property type="match status" value="1"/>
</dbReference>
<dbReference type="Gene3D" id="2.20.25.90">
    <property type="entry name" value="ADC-like domains"/>
    <property type="match status" value="1"/>
</dbReference>
<keyword evidence="5" id="KW-0274">FAD</keyword>
<protein>
    <submittedName>
        <fullName evidence="10">Formate dehydrogenase, alpha subunit</fullName>
    </submittedName>
</protein>
<dbReference type="STRING" id="1193011.LEP1GSC058_0271"/>
<evidence type="ECO:0000256" key="5">
    <source>
        <dbReference type="ARBA" id="ARBA00022827"/>
    </source>
</evidence>
<feature type="domain" description="4Fe-4S Mo/W bis-MGD-type" evidence="9">
    <location>
        <begin position="23"/>
        <end position="79"/>
    </location>
</feature>
<dbReference type="Pfam" id="PF01568">
    <property type="entry name" value="Molydop_binding"/>
    <property type="match status" value="1"/>
</dbReference>
<dbReference type="InterPro" id="IPR009010">
    <property type="entry name" value="Asp_de-COase-like_dom_sf"/>
</dbReference>
<dbReference type="InterPro" id="IPR007419">
    <property type="entry name" value="BFD-like_2Fe2S-bd_dom"/>
</dbReference>
<proteinExistence type="predicted"/>
<dbReference type="Gene3D" id="3.30.390.30">
    <property type="match status" value="1"/>
</dbReference>
<dbReference type="InterPro" id="IPR050123">
    <property type="entry name" value="Prok_molybdopt-oxidoreductase"/>
</dbReference>
<evidence type="ECO:0000256" key="2">
    <source>
        <dbReference type="ARBA" id="ARBA00022485"/>
    </source>
</evidence>
<comment type="caution">
    <text evidence="10">The sequence shown here is derived from an EMBL/GenBank/DDBJ whole genome shotgun (WGS) entry which is preliminary data.</text>
</comment>
<dbReference type="PANTHER" id="PTHR43105">
    <property type="entry name" value="RESPIRATORY NITRATE REDUCTASE"/>
    <property type="match status" value="1"/>
</dbReference>
<dbReference type="PROSITE" id="PS00932">
    <property type="entry name" value="MOLYBDOPTERIN_PROK_3"/>
    <property type="match status" value="1"/>
</dbReference>
<dbReference type="GO" id="GO:0016491">
    <property type="term" value="F:oxidoreductase activity"/>
    <property type="evidence" value="ECO:0007669"/>
    <property type="project" value="UniProtKB-KW"/>
</dbReference>
<evidence type="ECO:0000256" key="4">
    <source>
        <dbReference type="ARBA" id="ARBA00022723"/>
    </source>
</evidence>
<dbReference type="CDD" id="cd00508">
    <property type="entry name" value="MopB_CT_Fdh-Nap-like"/>
    <property type="match status" value="1"/>
</dbReference>
<dbReference type="SMART" id="SM00926">
    <property type="entry name" value="Molybdop_Fe4S4"/>
    <property type="match status" value="1"/>
</dbReference>
<dbReference type="Proteomes" id="UP000014540">
    <property type="component" value="Unassembled WGS sequence"/>
</dbReference>
<evidence type="ECO:0000259" key="9">
    <source>
        <dbReference type="PROSITE" id="PS51669"/>
    </source>
</evidence>
<dbReference type="InterPro" id="IPR006657">
    <property type="entry name" value="MoPterin_dinucl-bd_dom"/>
</dbReference>
<dbReference type="Gene3D" id="3.40.50.740">
    <property type="match status" value="1"/>
</dbReference>
<dbReference type="InterPro" id="IPR006655">
    <property type="entry name" value="Mopterin_OxRdtase_prok_CS"/>
</dbReference>
<dbReference type="InterPro" id="IPR016156">
    <property type="entry name" value="FAD/NAD-linked_Rdtase_dimer_sf"/>
</dbReference>
<dbReference type="PRINTS" id="PR00368">
    <property type="entry name" value="FADPNR"/>
</dbReference>
<keyword evidence="11" id="KW-1185">Reference proteome</keyword>
<dbReference type="Gene3D" id="2.40.40.20">
    <property type="match status" value="1"/>
</dbReference>
<evidence type="ECO:0000256" key="8">
    <source>
        <dbReference type="ARBA" id="ARBA00023014"/>
    </source>
</evidence>
<dbReference type="GO" id="GO:0043546">
    <property type="term" value="F:molybdopterin cofactor binding"/>
    <property type="evidence" value="ECO:0007669"/>
    <property type="project" value="InterPro"/>
</dbReference>
<name>S3VWE0_9LEPT</name>
<dbReference type="InterPro" id="IPR041854">
    <property type="entry name" value="BFD-like_2Fe2S-bd_dom_sf"/>
</dbReference>
<dbReference type="Gene3D" id="3.40.228.10">
    <property type="entry name" value="Dimethylsulfoxide Reductase, domain 2"/>
    <property type="match status" value="1"/>
</dbReference>
<dbReference type="Gene3D" id="1.10.10.1100">
    <property type="entry name" value="BFD-like [2Fe-2S]-binding domain"/>
    <property type="match status" value="1"/>
</dbReference>
<dbReference type="AlphaFoldDB" id="S3VWE0"/>
<dbReference type="Pfam" id="PF04879">
    <property type="entry name" value="Molybdop_Fe4S4"/>
    <property type="match status" value="1"/>
</dbReference>
<dbReference type="PROSITE" id="PS51669">
    <property type="entry name" value="4FE4S_MOW_BIS_MGD"/>
    <property type="match status" value="1"/>
</dbReference>
<dbReference type="Pfam" id="PF00384">
    <property type="entry name" value="Molybdopterin"/>
    <property type="match status" value="1"/>
</dbReference>
<dbReference type="GO" id="GO:0051539">
    <property type="term" value="F:4 iron, 4 sulfur cluster binding"/>
    <property type="evidence" value="ECO:0007669"/>
    <property type="project" value="UniProtKB-KW"/>
</dbReference>
<dbReference type="GO" id="GO:0046872">
    <property type="term" value="F:metal ion binding"/>
    <property type="evidence" value="ECO:0007669"/>
    <property type="project" value="UniProtKB-KW"/>
</dbReference>
<reference evidence="10" key="1">
    <citation type="submission" date="2013-04" db="EMBL/GenBank/DDBJ databases">
        <authorList>
            <person name="Harkins D.M."/>
            <person name="Durkin A.S."/>
            <person name="Selengut J.D."/>
            <person name="Sanka R."/>
            <person name="DePew J."/>
            <person name="Purushe J."/>
            <person name="Ahmed A."/>
            <person name="van der Linden H."/>
            <person name="Goris M.G.A."/>
            <person name="Hartskeerl R.A."/>
            <person name="Vinetz J.M."/>
            <person name="Sutton G.G."/>
            <person name="Nelson W.C."/>
            <person name="Fouts D.E."/>
        </authorList>
    </citation>
    <scope>NUCLEOTIDE SEQUENCE [LARGE SCALE GENOMIC DNA]</scope>
    <source>
        <strain evidence="10">BUT 6</strain>
    </source>
</reference>
<dbReference type="InterPro" id="IPR023753">
    <property type="entry name" value="FAD/NAD-binding_dom"/>
</dbReference>
<dbReference type="SUPFAM" id="SSF50692">
    <property type="entry name" value="ADC-like"/>
    <property type="match status" value="1"/>
</dbReference>
<dbReference type="Pfam" id="PF07992">
    <property type="entry name" value="Pyr_redox_2"/>
    <property type="match status" value="1"/>
</dbReference>
<dbReference type="GO" id="GO:0016020">
    <property type="term" value="C:membrane"/>
    <property type="evidence" value="ECO:0007669"/>
    <property type="project" value="TreeGrafter"/>
</dbReference>
<evidence type="ECO:0000313" key="10">
    <source>
        <dbReference type="EMBL" id="EPG72442.1"/>
    </source>
</evidence>
<dbReference type="EMBL" id="AKWZ02000012">
    <property type="protein sequence ID" value="EPG72442.1"/>
    <property type="molecule type" value="Genomic_DNA"/>
</dbReference>
<dbReference type="Pfam" id="PF04324">
    <property type="entry name" value="Fer2_BFD"/>
    <property type="match status" value="1"/>
</dbReference>
<dbReference type="InterPro" id="IPR036188">
    <property type="entry name" value="FAD/NAD-bd_sf"/>
</dbReference>
<keyword evidence="8" id="KW-0411">Iron-sulfur</keyword>
<dbReference type="InterPro" id="IPR006656">
    <property type="entry name" value="Mopterin_OxRdtase"/>
</dbReference>